<feature type="signal peptide" evidence="1">
    <location>
        <begin position="1"/>
        <end position="21"/>
    </location>
</feature>
<feature type="chain" id="PRO_5005888424" evidence="1">
    <location>
        <begin position="22"/>
        <end position="119"/>
    </location>
</feature>
<sequence length="119" mass="13720">LVFRHLLLLLPSSWPLPSSLSVQPAKQLPIYRRRSCVVYLPTLQMLLNSGELASFQWEYSVVLEELDQARLSLDYCNKPLANVFSMPVSCRQQPPSIADTIWRHLEEVFLKSKFTMVQA</sequence>
<proteinExistence type="predicted"/>
<name>A0A0N4WI92_HAEPC</name>
<dbReference type="AlphaFoldDB" id="A0A0N4WI92"/>
<accession>A0A0N4WI92</accession>
<evidence type="ECO:0000256" key="1">
    <source>
        <dbReference type="SAM" id="SignalP"/>
    </source>
</evidence>
<evidence type="ECO:0000313" key="2">
    <source>
        <dbReference type="WBParaSite" id="HPLM_0001066101-mRNA-1"/>
    </source>
</evidence>
<reference evidence="2" key="1">
    <citation type="submission" date="2017-02" db="UniProtKB">
        <authorList>
            <consortium name="WormBaseParasite"/>
        </authorList>
    </citation>
    <scope>IDENTIFICATION</scope>
</reference>
<organism evidence="2">
    <name type="scientific">Haemonchus placei</name>
    <name type="common">Barber's pole worm</name>
    <dbReference type="NCBI Taxonomy" id="6290"/>
    <lineage>
        <taxon>Eukaryota</taxon>
        <taxon>Metazoa</taxon>
        <taxon>Ecdysozoa</taxon>
        <taxon>Nematoda</taxon>
        <taxon>Chromadorea</taxon>
        <taxon>Rhabditida</taxon>
        <taxon>Rhabditina</taxon>
        <taxon>Rhabditomorpha</taxon>
        <taxon>Strongyloidea</taxon>
        <taxon>Trichostrongylidae</taxon>
        <taxon>Haemonchus</taxon>
    </lineage>
</organism>
<protein>
    <submittedName>
        <fullName evidence="2">THOC1</fullName>
    </submittedName>
</protein>
<dbReference type="WBParaSite" id="HPLM_0001066101-mRNA-1">
    <property type="protein sequence ID" value="HPLM_0001066101-mRNA-1"/>
    <property type="gene ID" value="HPLM_0001066101"/>
</dbReference>
<keyword evidence="1" id="KW-0732">Signal</keyword>